<evidence type="ECO:0000313" key="2">
    <source>
        <dbReference type="EMBL" id="EOQ68827.1"/>
    </source>
</evidence>
<dbReference type="HOGENOM" id="CLU_1830798_0_0_6"/>
<name>R8YMX5_ACIPI</name>
<reference evidence="2 3" key="1">
    <citation type="submission" date="2013-02" db="EMBL/GenBank/DDBJ databases">
        <title>The Genome Sequence of Acinetobacter sp. ANC 4050.</title>
        <authorList>
            <consortium name="The Broad Institute Genome Sequencing Platform"/>
            <consortium name="The Broad Institute Genome Sequencing Center for Infectious Disease"/>
            <person name="Cerqueira G."/>
            <person name="Feldgarden M."/>
            <person name="Courvalin P."/>
            <person name="Perichon B."/>
            <person name="Grillot-Courvalin C."/>
            <person name="Clermont D."/>
            <person name="Rocha E."/>
            <person name="Yoon E.-J."/>
            <person name="Nemec A."/>
            <person name="Walker B."/>
            <person name="Young S.K."/>
            <person name="Zeng Q."/>
            <person name="Gargeya S."/>
            <person name="Fitzgerald M."/>
            <person name="Haas B."/>
            <person name="Abouelleil A."/>
            <person name="Alvarado L."/>
            <person name="Arachchi H.M."/>
            <person name="Berlin A.M."/>
            <person name="Chapman S.B."/>
            <person name="Dewar J."/>
            <person name="Goldberg J."/>
            <person name="Griggs A."/>
            <person name="Gujja S."/>
            <person name="Hansen M."/>
            <person name="Howarth C."/>
            <person name="Imamovic A."/>
            <person name="Larimer J."/>
            <person name="McCowan C."/>
            <person name="Murphy C."/>
            <person name="Neiman D."/>
            <person name="Pearson M."/>
            <person name="Priest M."/>
            <person name="Roberts A."/>
            <person name="Saif S."/>
            <person name="Shea T."/>
            <person name="Sisk P."/>
            <person name="Sykes S."/>
            <person name="Wortman J."/>
            <person name="Nusbaum C."/>
            <person name="Birren B."/>
        </authorList>
    </citation>
    <scope>NUCLEOTIDE SEQUENCE [LARGE SCALE GENOMIC DNA]</scope>
    <source>
        <strain evidence="2 3">ANC 4050</strain>
    </source>
</reference>
<dbReference type="AlphaFoldDB" id="R8YMX5"/>
<protein>
    <recommendedName>
        <fullName evidence="4">Lipoprotein</fullName>
    </recommendedName>
</protein>
<dbReference type="PROSITE" id="PS51257">
    <property type="entry name" value="PROKAR_LIPOPROTEIN"/>
    <property type="match status" value="1"/>
</dbReference>
<organism evidence="2 3">
    <name type="scientific">Acinetobacter pittii ANC 4050</name>
    <dbReference type="NCBI Taxonomy" id="1217691"/>
    <lineage>
        <taxon>Bacteria</taxon>
        <taxon>Pseudomonadati</taxon>
        <taxon>Pseudomonadota</taxon>
        <taxon>Gammaproteobacteria</taxon>
        <taxon>Moraxellales</taxon>
        <taxon>Moraxellaceae</taxon>
        <taxon>Acinetobacter</taxon>
        <taxon>Acinetobacter calcoaceticus/baumannii complex</taxon>
    </lineage>
</organism>
<accession>R8YMX5</accession>
<gene>
    <name evidence="2" type="ORF">F931_01545</name>
</gene>
<feature type="chain" id="PRO_5004469413" description="Lipoprotein" evidence="1">
    <location>
        <begin position="23"/>
        <end position="140"/>
    </location>
</feature>
<evidence type="ECO:0008006" key="4">
    <source>
        <dbReference type="Google" id="ProtNLM"/>
    </source>
</evidence>
<proteinExistence type="predicted"/>
<comment type="caution">
    <text evidence="2">The sequence shown here is derived from an EMBL/GenBank/DDBJ whole genome shotgun (WGS) entry which is preliminary data.</text>
</comment>
<dbReference type="EMBL" id="APQM01000007">
    <property type="protein sequence ID" value="EOQ68827.1"/>
    <property type="molecule type" value="Genomic_DNA"/>
</dbReference>
<keyword evidence="1" id="KW-0732">Signal</keyword>
<evidence type="ECO:0000256" key="1">
    <source>
        <dbReference type="SAM" id="SignalP"/>
    </source>
</evidence>
<sequence>MNLKNIFTIALIFLLSACTSKSSVIFTEFQNESILTIRPRSGHISLTLRCNLISKNPTLKIYSPVNLEKKFAFYTDGKYEVYYSGIKNDRYVFSQENSKKILNSMYKSKTLVIKTSSGVKTSIQLEGINKVIRKYFTQCL</sequence>
<evidence type="ECO:0000313" key="3">
    <source>
        <dbReference type="Proteomes" id="UP000014024"/>
    </source>
</evidence>
<dbReference type="Proteomes" id="UP000014024">
    <property type="component" value="Unassembled WGS sequence"/>
</dbReference>
<feature type="signal peptide" evidence="1">
    <location>
        <begin position="1"/>
        <end position="22"/>
    </location>
</feature>